<evidence type="ECO:0000313" key="3">
    <source>
        <dbReference type="Proteomes" id="UP000499080"/>
    </source>
</evidence>
<dbReference type="AlphaFoldDB" id="A0A4Y2NWD5"/>
<feature type="region of interest" description="Disordered" evidence="1">
    <location>
        <begin position="1"/>
        <end position="88"/>
    </location>
</feature>
<evidence type="ECO:0000313" key="2">
    <source>
        <dbReference type="EMBL" id="GBN43203.1"/>
    </source>
</evidence>
<dbReference type="EMBL" id="BGPR01129877">
    <property type="protein sequence ID" value="GBN43203.1"/>
    <property type="molecule type" value="Genomic_DNA"/>
</dbReference>
<reference evidence="2 3" key="1">
    <citation type="journal article" date="2019" name="Sci. Rep.">
        <title>Orb-weaving spider Araneus ventricosus genome elucidates the spidroin gene catalogue.</title>
        <authorList>
            <person name="Kono N."/>
            <person name="Nakamura H."/>
            <person name="Ohtoshi R."/>
            <person name="Moran D.A.P."/>
            <person name="Shinohara A."/>
            <person name="Yoshida Y."/>
            <person name="Fujiwara M."/>
            <person name="Mori M."/>
            <person name="Tomita M."/>
            <person name="Arakawa K."/>
        </authorList>
    </citation>
    <scope>NUCLEOTIDE SEQUENCE [LARGE SCALE GENOMIC DNA]</scope>
</reference>
<name>A0A4Y2NWD5_ARAVE</name>
<dbReference type="Proteomes" id="UP000499080">
    <property type="component" value="Unassembled WGS sequence"/>
</dbReference>
<gene>
    <name evidence="2" type="ORF">AVEN_200151_1</name>
</gene>
<protein>
    <submittedName>
        <fullName evidence="2">Uncharacterized protein</fullName>
    </submittedName>
</protein>
<keyword evidence="3" id="KW-1185">Reference proteome</keyword>
<evidence type="ECO:0000256" key="1">
    <source>
        <dbReference type="SAM" id="MobiDB-lite"/>
    </source>
</evidence>
<feature type="compositionally biased region" description="Basic and acidic residues" evidence="1">
    <location>
        <begin position="11"/>
        <end position="20"/>
    </location>
</feature>
<sequence>MFLKVIPPDCRSARSSEEHSPQQQSEIEVEVLTATIGHGSSSPEGGLSRHRSGGNSTPHPYYTTRRSENPFTYPATSHPRTRGAPVGV</sequence>
<comment type="caution">
    <text evidence="2">The sequence shown here is derived from an EMBL/GenBank/DDBJ whole genome shotgun (WGS) entry which is preliminary data.</text>
</comment>
<accession>A0A4Y2NWD5</accession>
<proteinExistence type="predicted"/>
<organism evidence="2 3">
    <name type="scientific">Araneus ventricosus</name>
    <name type="common">Orbweaver spider</name>
    <name type="synonym">Epeira ventricosa</name>
    <dbReference type="NCBI Taxonomy" id="182803"/>
    <lineage>
        <taxon>Eukaryota</taxon>
        <taxon>Metazoa</taxon>
        <taxon>Ecdysozoa</taxon>
        <taxon>Arthropoda</taxon>
        <taxon>Chelicerata</taxon>
        <taxon>Arachnida</taxon>
        <taxon>Araneae</taxon>
        <taxon>Araneomorphae</taxon>
        <taxon>Entelegynae</taxon>
        <taxon>Araneoidea</taxon>
        <taxon>Araneidae</taxon>
        <taxon>Araneus</taxon>
    </lineage>
</organism>